<dbReference type="Pfam" id="PF14200">
    <property type="entry name" value="RicinB_lectin_2"/>
    <property type="match status" value="1"/>
</dbReference>
<feature type="region of interest" description="Disordered" evidence="1">
    <location>
        <begin position="175"/>
        <end position="224"/>
    </location>
</feature>
<dbReference type="AlphaFoldDB" id="A0A5M3Z730"/>
<proteinExistence type="predicted"/>
<feature type="region of interest" description="Disordered" evidence="1">
    <location>
        <begin position="262"/>
        <end position="302"/>
    </location>
</feature>
<gene>
    <name evidence="3" type="ORF">ATEIFO6365_0008057900</name>
</gene>
<dbReference type="OrthoDB" id="2122308at2759"/>
<comment type="caution">
    <text evidence="3">The sequence shown here is derived from an EMBL/GenBank/DDBJ whole genome shotgun (WGS) entry which is preliminary data.</text>
</comment>
<organism evidence="3 4">
    <name type="scientific">Aspergillus terreus</name>
    <dbReference type="NCBI Taxonomy" id="33178"/>
    <lineage>
        <taxon>Eukaryota</taxon>
        <taxon>Fungi</taxon>
        <taxon>Dikarya</taxon>
        <taxon>Ascomycota</taxon>
        <taxon>Pezizomycotina</taxon>
        <taxon>Eurotiomycetes</taxon>
        <taxon>Eurotiomycetidae</taxon>
        <taxon>Eurotiales</taxon>
        <taxon>Aspergillaceae</taxon>
        <taxon>Aspergillus</taxon>
        <taxon>Aspergillus subgen. Circumdati</taxon>
    </lineage>
</organism>
<feature type="domain" description="Ricin B lectin" evidence="2">
    <location>
        <begin position="56"/>
        <end position="131"/>
    </location>
</feature>
<sequence length="302" mass="33643">MANQTVVNPRNSYISTTLDPGTWYRLTNAYLGPSFSLDVGNDGVLKMSPSSNSSGQLWQLLPQFSSGTYKIRSMLLGANNVLNIHGNDKTKPHVAREGNYSGQMWTLDGWGDSTWRLFNPFSGDHLRLDTYADTHEPFMSDGDHSGQHWTLTPIRSITTPAKYIFLVSSTSQVTRSHKANDRDHVNDRVAPDLPRYFGKSGPVDADPRKTKKDGGGKANWGRSGDEVQDYDYTFTNARRYSNSSTQGLADFRTKFEAVETEPVFEERLHGPETEDSLDEHMVTKVDSTSSRSSSGANDMSKV</sequence>
<evidence type="ECO:0000313" key="3">
    <source>
        <dbReference type="EMBL" id="GFF18635.1"/>
    </source>
</evidence>
<dbReference type="EMBL" id="BLJY01000008">
    <property type="protein sequence ID" value="GFF18635.1"/>
    <property type="molecule type" value="Genomic_DNA"/>
</dbReference>
<dbReference type="CDD" id="cd00161">
    <property type="entry name" value="beta-trefoil_Ricin-like"/>
    <property type="match status" value="1"/>
</dbReference>
<keyword evidence="4" id="KW-1185">Reference proteome</keyword>
<evidence type="ECO:0000256" key="1">
    <source>
        <dbReference type="SAM" id="MobiDB-lite"/>
    </source>
</evidence>
<feature type="compositionally biased region" description="Basic and acidic residues" evidence="1">
    <location>
        <begin position="205"/>
        <end position="215"/>
    </location>
</feature>
<dbReference type="InterPro" id="IPR000772">
    <property type="entry name" value="Ricin_B_lectin"/>
</dbReference>
<accession>A0A5M3Z730</accession>
<dbReference type="Proteomes" id="UP000452235">
    <property type="component" value="Unassembled WGS sequence"/>
</dbReference>
<feature type="compositionally biased region" description="Basic and acidic residues" evidence="1">
    <location>
        <begin position="264"/>
        <end position="283"/>
    </location>
</feature>
<feature type="compositionally biased region" description="Basic and acidic residues" evidence="1">
    <location>
        <begin position="178"/>
        <end position="190"/>
    </location>
</feature>
<dbReference type="VEuPathDB" id="FungiDB:ATEG_06838"/>
<dbReference type="InterPro" id="IPR035992">
    <property type="entry name" value="Ricin_B-like_lectins"/>
</dbReference>
<dbReference type="Gene3D" id="2.80.10.50">
    <property type="match status" value="1"/>
</dbReference>
<name>A0A5M3Z730_ASPTE</name>
<protein>
    <submittedName>
        <fullName evidence="3">Carbohydrate-binding module family 13 protein</fullName>
    </submittedName>
</protein>
<reference evidence="3 4" key="1">
    <citation type="submission" date="2020-01" db="EMBL/GenBank/DDBJ databases">
        <title>Aspergillus terreus IFO 6365 whole genome shotgun sequence.</title>
        <authorList>
            <person name="Kanamasa S."/>
            <person name="Takahashi H."/>
        </authorList>
    </citation>
    <scope>NUCLEOTIDE SEQUENCE [LARGE SCALE GENOMIC DNA]</scope>
    <source>
        <strain evidence="3 4">IFO 6365</strain>
    </source>
</reference>
<dbReference type="SUPFAM" id="SSF50370">
    <property type="entry name" value="Ricin B-like lectins"/>
    <property type="match status" value="1"/>
</dbReference>
<evidence type="ECO:0000259" key="2">
    <source>
        <dbReference type="Pfam" id="PF14200"/>
    </source>
</evidence>
<evidence type="ECO:0000313" key="4">
    <source>
        <dbReference type="Proteomes" id="UP000452235"/>
    </source>
</evidence>